<reference evidence="2" key="2">
    <citation type="submission" date="2021-01" db="UniProtKB">
        <authorList>
            <consortium name="EnsemblMetazoa"/>
        </authorList>
    </citation>
    <scope>IDENTIFICATION</scope>
</reference>
<feature type="signal peptide" evidence="1">
    <location>
        <begin position="1"/>
        <end position="22"/>
    </location>
</feature>
<reference evidence="3" key="1">
    <citation type="submission" date="2015-02" db="EMBL/GenBank/DDBJ databases">
        <title>Genome sequencing for Strongylocentrotus purpuratus.</title>
        <authorList>
            <person name="Murali S."/>
            <person name="Liu Y."/>
            <person name="Vee V."/>
            <person name="English A."/>
            <person name="Wang M."/>
            <person name="Skinner E."/>
            <person name="Han Y."/>
            <person name="Muzny D.M."/>
            <person name="Worley K.C."/>
            <person name="Gibbs R.A."/>
        </authorList>
    </citation>
    <scope>NUCLEOTIDE SEQUENCE</scope>
</reference>
<keyword evidence="1" id="KW-0732">Signal</keyword>
<dbReference type="GeneID" id="115923259"/>
<evidence type="ECO:0000256" key="1">
    <source>
        <dbReference type="SAM" id="SignalP"/>
    </source>
</evidence>
<evidence type="ECO:0000313" key="2">
    <source>
        <dbReference type="EnsemblMetazoa" id="XP_030839532"/>
    </source>
</evidence>
<protein>
    <recommendedName>
        <fullName evidence="4">Transposase Helix-turn-helix domain-containing protein</fullName>
    </recommendedName>
</protein>
<dbReference type="EnsemblMetazoa" id="XM_030983672">
    <property type="protein sequence ID" value="XP_030839532"/>
    <property type="gene ID" value="LOC115923259"/>
</dbReference>
<dbReference type="Proteomes" id="UP000007110">
    <property type="component" value="Unassembled WGS sequence"/>
</dbReference>
<dbReference type="RefSeq" id="XP_030839532.1">
    <property type="nucleotide sequence ID" value="XM_030983672.1"/>
</dbReference>
<dbReference type="KEGG" id="spu:115923259"/>
<dbReference type="AlphaFoldDB" id="A0A7M7NUG5"/>
<keyword evidence="3" id="KW-1185">Reference proteome</keyword>
<evidence type="ECO:0008006" key="4">
    <source>
        <dbReference type="Google" id="ProtNLM"/>
    </source>
</evidence>
<accession>A0A7M7NUG5</accession>
<sequence>MFKKAIPPGLKLFVFLRHLATGATYAELSYNFRVSKEAIQKFVPDVARAIVDEYTAEVISLPQPMKAGLRLQVILKPDGIFLTVSGAYDGKAHPSQKPNKSGSLYFKLQAVLLGCPDGSGRLKVPVRVDRCGWVWPSV</sequence>
<name>A0A7M7NUG5_STRPU</name>
<proteinExistence type="predicted"/>
<evidence type="ECO:0000313" key="3">
    <source>
        <dbReference type="Proteomes" id="UP000007110"/>
    </source>
</evidence>
<dbReference type="InParanoid" id="A0A7M7NUG5"/>
<feature type="chain" id="PRO_5029833558" description="Transposase Helix-turn-helix domain-containing protein" evidence="1">
    <location>
        <begin position="23"/>
        <end position="138"/>
    </location>
</feature>
<organism evidence="2 3">
    <name type="scientific">Strongylocentrotus purpuratus</name>
    <name type="common">Purple sea urchin</name>
    <dbReference type="NCBI Taxonomy" id="7668"/>
    <lineage>
        <taxon>Eukaryota</taxon>
        <taxon>Metazoa</taxon>
        <taxon>Echinodermata</taxon>
        <taxon>Eleutherozoa</taxon>
        <taxon>Echinozoa</taxon>
        <taxon>Echinoidea</taxon>
        <taxon>Euechinoidea</taxon>
        <taxon>Echinacea</taxon>
        <taxon>Camarodonta</taxon>
        <taxon>Echinidea</taxon>
        <taxon>Strongylocentrotidae</taxon>
        <taxon>Strongylocentrotus</taxon>
    </lineage>
</organism>
<dbReference type="OrthoDB" id="2668416at2759"/>